<sequence>MARGITMKALRQTAQSTAVIDQVPIPVPGPDEVLVKIYAVALSPYDWKMLYGQAPPVPTVLGCDFAGVIETVGQNVTRVKPQDRVAGMVQGRNILRPDDGAFVEYAVAPAHVLLHLPQNLSFEDGVTVPIPAFTAGFCLEHVMGVAVPKPASEPGSLLQGGEGGAASVPNGPAESNKGSSKAPILLVYGGASSSGLMLVQMGKLAGMKVVAVCSKDSFDLVRSFGADVVFDYRDEICEQALQSFTAGRVQYTVDCIADAQSATICSAAMGSEPGTYISFTSAGPALKHENVKSVKIVSFTVLGRPFSFGPSAPTFPVIDEHVAFGENFAIKIESLLGSGQLQPLRSEVRYGGLAGIVSGLEDLKAGQIRGRRLVYSIYKDTCIRH</sequence>
<comment type="similarity">
    <text evidence="1">Belongs to the zinc-containing alcohol dehydrogenase family.</text>
</comment>
<dbReference type="Gene3D" id="3.40.50.720">
    <property type="entry name" value="NAD(P)-binding Rossmann-like Domain"/>
    <property type="match status" value="1"/>
</dbReference>
<dbReference type="SUPFAM" id="SSF51735">
    <property type="entry name" value="NAD(P)-binding Rossmann-fold domains"/>
    <property type="match status" value="1"/>
</dbReference>
<evidence type="ECO:0000256" key="3">
    <source>
        <dbReference type="SAM" id="MobiDB-lite"/>
    </source>
</evidence>
<dbReference type="GO" id="GO:0016651">
    <property type="term" value="F:oxidoreductase activity, acting on NAD(P)H"/>
    <property type="evidence" value="ECO:0007669"/>
    <property type="project" value="InterPro"/>
</dbReference>
<evidence type="ECO:0000256" key="1">
    <source>
        <dbReference type="ARBA" id="ARBA00008072"/>
    </source>
</evidence>
<dbReference type="SMART" id="SM00829">
    <property type="entry name" value="PKS_ER"/>
    <property type="match status" value="1"/>
</dbReference>
<evidence type="ECO:0000313" key="6">
    <source>
        <dbReference type="Proteomes" id="UP000288859"/>
    </source>
</evidence>
<dbReference type="InterPro" id="IPR013149">
    <property type="entry name" value="ADH-like_C"/>
</dbReference>
<evidence type="ECO:0000259" key="4">
    <source>
        <dbReference type="SMART" id="SM00829"/>
    </source>
</evidence>
<dbReference type="VEuPathDB" id="FungiDB:PV10_04645"/>
<evidence type="ECO:0000256" key="2">
    <source>
        <dbReference type="ARBA" id="ARBA00023002"/>
    </source>
</evidence>
<protein>
    <recommendedName>
        <fullName evidence="4">Enoyl reductase (ER) domain-containing protein</fullName>
    </recommendedName>
</protein>
<dbReference type="InterPro" id="IPR036291">
    <property type="entry name" value="NAD(P)-bd_dom_sf"/>
</dbReference>
<dbReference type="InterPro" id="IPR020843">
    <property type="entry name" value="ER"/>
</dbReference>
<dbReference type="SUPFAM" id="SSF50129">
    <property type="entry name" value="GroES-like"/>
    <property type="match status" value="1"/>
</dbReference>
<organism evidence="5 6">
    <name type="scientific">Exophiala mesophila</name>
    <name type="common">Black yeast-like fungus</name>
    <dbReference type="NCBI Taxonomy" id="212818"/>
    <lineage>
        <taxon>Eukaryota</taxon>
        <taxon>Fungi</taxon>
        <taxon>Dikarya</taxon>
        <taxon>Ascomycota</taxon>
        <taxon>Pezizomycotina</taxon>
        <taxon>Eurotiomycetes</taxon>
        <taxon>Chaetothyriomycetidae</taxon>
        <taxon>Chaetothyriales</taxon>
        <taxon>Herpotrichiellaceae</taxon>
        <taxon>Exophiala</taxon>
    </lineage>
</organism>
<dbReference type="InterPro" id="IPR047122">
    <property type="entry name" value="Trans-enoyl_RdTase-like"/>
</dbReference>
<dbReference type="InterPro" id="IPR011032">
    <property type="entry name" value="GroES-like_sf"/>
</dbReference>
<evidence type="ECO:0000313" key="5">
    <source>
        <dbReference type="EMBL" id="RVX69952.1"/>
    </source>
</evidence>
<dbReference type="AlphaFoldDB" id="A0A438N2K0"/>
<dbReference type="PANTHER" id="PTHR45348">
    <property type="entry name" value="HYPOTHETICAL OXIDOREDUCTASE (EUROFUNG)"/>
    <property type="match status" value="1"/>
</dbReference>
<dbReference type="Gene3D" id="3.90.180.10">
    <property type="entry name" value="Medium-chain alcohol dehydrogenases, catalytic domain"/>
    <property type="match status" value="1"/>
</dbReference>
<dbReference type="CDD" id="cd08249">
    <property type="entry name" value="enoyl_reductase_like"/>
    <property type="match status" value="1"/>
</dbReference>
<feature type="region of interest" description="Disordered" evidence="3">
    <location>
        <begin position="153"/>
        <end position="179"/>
    </location>
</feature>
<dbReference type="Proteomes" id="UP000288859">
    <property type="component" value="Unassembled WGS sequence"/>
</dbReference>
<reference evidence="5 6" key="1">
    <citation type="submission" date="2017-03" db="EMBL/GenBank/DDBJ databases">
        <title>Genomes of endolithic fungi from Antarctica.</title>
        <authorList>
            <person name="Coleine C."/>
            <person name="Masonjones S."/>
            <person name="Stajich J.E."/>
        </authorList>
    </citation>
    <scope>NUCLEOTIDE SEQUENCE [LARGE SCALE GENOMIC DNA]</scope>
    <source>
        <strain evidence="5 6">CCFEE 6314</strain>
    </source>
</reference>
<gene>
    <name evidence="5" type="ORF">B0A52_05787</name>
</gene>
<proteinExistence type="inferred from homology"/>
<dbReference type="PANTHER" id="PTHR45348:SF2">
    <property type="entry name" value="ZINC-TYPE ALCOHOL DEHYDROGENASE-LIKE PROTEIN C2E1P3.01"/>
    <property type="match status" value="1"/>
</dbReference>
<accession>A0A438N2K0</accession>
<dbReference type="Pfam" id="PF08240">
    <property type="entry name" value="ADH_N"/>
    <property type="match status" value="1"/>
</dbReference>
<feature type="domain" description="Enoyl reductase (ER)" evidence="4">
    <location>
        <begin position="14"/>
        <end position="374"/>
    </location>
</feature>
<comment type="caution">
    <text evidence="5">The sequence shown here is derived from an EMBL/GenBank/DDBJ whole genome shotgun (WGS) entry which is preliminary data.</text>
</comment>
<name>A0A438N2K0_EXOME</name>
<dbReference type="OrthoDB" id="48317at2759"/>
<dbReference type="InterPro" id="IPR013154">
    <property type="entry name" value="ADH-like_N"/>
</dbReference>
<dbReference type="EMBL" id="NAJM01000026">
    <property type="protein sequence ID" value="RVX69952.1"/>
    <property type="molecule type" value="Genomic_DNA"/>
</dbReference>
<keyword evidence="2" id="KW-0560">Oxidoreductase</keyword>
<dbReference type="Pfam" id="PF00107">
    <property type="entry name" value="ADH_zinc_N"/>
    <property type="match status" value="1"/>
</dbReference>